<feature type="transmembrane region" description="Helical" evidence="4">
    <location>
        <begin position="320"/>
        <end position="337"/>
    </location>
</feature>
<feature type="transmembrane region" description="Helical" evidence="4">
    <location>
        <begin position="283"/>
        <end position="308"/>
    </location>
</feature>
<evidence type="ECO:0000256" key="1">
    <source>
        <dbReference type="ARBA" id="ARBA00022737"/>
    </source>
</evidence>
<accession>A0A4V3WLV6</accession>
<keyword evidence="2" id="KW-0040">ANK repeat</keyword>
<sequence>MEIVSSNRFPLDHHVEGKAEEEEEDGGEVKVLETKLKGLRFDQEEPGLGHSSFGLTKKLLRLEFKVITDIDLRNLFHSLYSSYESNGFTALKSLSVKWEKQQSSVNLTNSCFDDATEIEFYGDLNLFRDFRRKDFEGNTALHLSTPANTKQPQTLRVLLINELLDAKALNSGGSVTLDIPCDLPNSENMHVKFSKIGPKDGARACDLTNQRSKHNDDYSYRRLSNRSSDMSTVNSIIRSRNALLLIAIFFTAITFQVPFHFLGPKEGYVHTYMTDSIQVNKQYPLFPCTFLLFNSMVFIASVIMTLFLLHEFPFKPWPQISVLALFGSYMCSIKAISPNGARALLFISIPFSLLAAAGKLYGFARHNFT</sequence>
<dbReference type="EMBL" id="SDRB02010519">
    <property type="protein sequence ID" value="THG06017.1"/>
    <property type="molecule type" value="Genomic_DNA"/>
</dbReference>
<proteinExistence type="predicted"/>
<evidence type="ECO:0000256" key="4">
    <source>
        <dbReference type="SAM" id="Phobius"/>
    </source>
</evidence>
<evidence type="ECO:0000256" key="2">
    <source>
        <dbReference type="ARBA" id="ARBA00023043"/>
    </source>
</evidence>
<name>A0A4V3WLV6_CAMSN</name>
<feature type="transmembrane region" description="Helical" evidence="4">
    <location>
        <begin position="242"/>
        <end position="263"/>
    </location>
</feature>
<feature type="transmembrane region" description="Helical" evidence="4">
    <location>
        <begin position="343"/>
        <end position="364"/>
    </location>
</feature>
<keyword evidence="4" id="KW-0472">Membrane</keyword>
<evidence type="ECO:0000313" key="6">
    <source>
        <dbReference type="Proteomes" id="UP000306102"/>
    </source>
</evidence>
<reference evidence="5 6" key="1">
    <citation type="journal article" date="2018" name="Proc. Natl. Acad. Sci. U.S.A.">
        <title>Draft genome sequence of Camellia sinensis var. sinensis provides insights into the evolution of the tea genome and tea quality.</title>
        <authorList>
            <person name="Wei C."/>
            <person name="Yang H."/>
            <person name="Wang S."/>
            <person name="Zhao J."/>
            <person name="Liu C."/>
            <person name="Gao L."/>
            <person name="Xia E."/>
            <person name="Lu Y."/>
            <person name="Tai Y."/>
            <person name="She G."/>
            <person name="Sun J."/>
            <person name="Cao H."/>
            <person name="Tong W."/>
            <person name="Gao Q."/>
            <person name="Li Y."/>
            <person name="Deng W."/>
            <person name="Jiang X."/>
            <person name="Wang W."/>
            <person name="Chen Q."/>
            <person name="Zhang S."/>
            <person name="Li H."/>
            <person name="Wu J."/>
            <person name="Wang P."/>
            <person name="Li P."/>
            <person name="Shi C."/>
            <person name="Zheng F."/>
            <person name="Jian J."/>
            <person name="Huang B."/>
            <person name="Shan D."/>
            <person name="Shi M."/>
            <person name="Fang C."/>
            <person name="Yue Y."/>
            <person name="Li F."/>
            <person name="Li D."/>
            <person name="Wei S."/>
            <person name="Han B."/>
            <person name="Jiang C."/>
            <person name="Yin Y."/>
            <person name="Xia T."/>
            <person name="Zhang Z."/>
            <person name="Bennetzen J.L."/>
            <person name="Zhao S."/>
            <person name="Wan X."/>
        </authorList>
    </citation>
    <scope>NUCLEOTIDE SEQUENCE [LARGE SCALE GENOMIC DNA]</scope>
    <source>
        <strain evidence="6">cv. Shuchazao</strain>
        <tissue evidence="5">Leaf</tissue>
    </source>
</reference>
<dbReference type="Proteomes" id="UP000306102">
    <property type="component" value="Unassembled WGS sequence"/>
</dbReference>
<feature type="region of interest" description="Disordered" evidence="3">
    <location>
        <begin position="1"/>
        <end position="26"/>
    </location>
</feature>
<evidence type="ECO:0008006" key="7">
    <source>
        <dbReference type="Google" id="ProtNLM"/>
    </source>
</evidence>
<keyword evidence="4" id="KW-1133">Transmembrane helix</keyword>
<organism evidence="5 6">
    <name type="scientific">Camellia sinensis var. sinensis</name>
    <name type="common">China tea</name>
    <dbReference type="NCBI Taxonomy" id="542762"/>
    <lineage>
        <taxon>Eukaryota</taxon>
        <taxon>Viridiplantae</taxon>
        <taxon>Streptophyta</taxon>
        <taxon>Embryophyta</taxon>
        <taxon>Tracheophyta</taxon>
        <taxon>Spermatophyta</taxon>
        <taxon>Magnoliopsida</taxon>
        <taxon>eudicotyledons</taxon>
        <taxon>Gunneridae</taxon>
        <taxon>Pentapetalae</taxon>
        <taxon>asterids</taxon>
        <taxon>Ericales</taxon>
        <taxon>Theaceae</taxon>
        <taxon>Camellia</taxon>
    </lineage>
</organism>
<dbReference type="PANTHER" id="PTHR24186">
    <property type="entry name" value="PROTEIN PHOSPHATASE 1 REGULATORY SUBUNIT"/>
    <property type="match status" value="1"/>
</dbReference>
<evidence type="ECO:0000313" key="5">
    <source>
        <dbReference type="EMBL" id="THG06017.1"/>
    </source>
</evidence>
<keyword evidence="1" id="KW-0677">Repeat</keyword>
<comment type="caution">
    <text evidence="5">The sequence shown here is derived from an EMBL/GenBank/DDBJ whole genome shotgun (WGS) entry which is preliminary data.</text>
</comment>
<gene>
    <name evidence="5" type="ORF">TEA_021335</name>
</gene>
<dbReference type="PANTHER" id="PTHR24186:SF38">
    <property type="entry name" value="ANKYRIN REPEAT FAMILY PROTEIN"/>
    <property type="match status" value="1"/>
</dbReference>
<protein>
    <recommendedName>
        <fullName evidence="7">PGG domain-containing protein</fullName>
    </recommendedName>
</protein>
<keyword evidence="6" id="KW-1185">Reference proteome</keyword>
<dbReference type="GO" id="GO:0005886">
    <property type="term" value="C:plasma membrane"/>
    <property type="evidence" value="ECO:0007669"/>
    <property type="project" value="TreeGrafter"/>
</dbReference>
<dbReference type="STRING" id="542762.A0A4V3WLV6"/>
<evidence type="ECO:0000256" key="3">
    <source>
        <dbReference type="SAM" id="MobiDB-lite"/>
    </source>
</evidence>
<dbReference type="AlphaFoldDB" id="A0A4V3WLV6"/>
<keyword evidence="4" id="KW-0812">Transmembrane</keyword>